<dbReference type="EMBL" id="KV441482">
    <property type="protein sequence ID" value="OAG18971.1"/>
    <property type="molecule type" value="Genomic_DNA"/>
</dbReference>
<dbReference type="GeneID" id="29116082"/>
<evidence type="ECO:0000313" key="3">
    <source>
        <dbReference type="Proteomes" id="UP000077248"/>
    </source>
</evidence>
<name>A0A177DIE9_ALTAL</name>
<evidence type="ECO:0000256" key="1">
    <source>
        <dbReference type="SAM" id="MobiDB-lite"/>
    </source>
</evidence>
<accession>A0A177DIE9</accession>
<dbReference type="Proteomes" id="UP000077248">
    <property type="component" value="Unassembled WGS sequence"/>
</dbReference>
<sequence>MLQVKLRHRRWLRGGGRRAMGMQTLADVSTQAEACISTIGRLQRNIDSLTARPRTAALFVSSGALSLGSPACTETVSVAVSSVPLNHSGACNYPPPRAETVRDVTVPQHTLPLGLQRHLHPKRESSKQSEASGPQRLNPQQSCRTQSKWWRGSVRRTRSR</sequence>
<dbReference type="RefSeq" id="XP_018384392.1">
    <property type="nucleotide sequence ID" value="XM_018530488.1"/>
</dbReference>
<dbReference type="VEuPathDB" id="FungiDB:CC77DRAFT_178020"/>
<gene>
    <name evidence="2" type="ORF">CC77DRAFT_178020</name>
</gene>
<protein>
    <submittedName>
        <fullName evidence="2">Uncharacterized protein</fullName>
    </submittedName>
</protein>
<keyword evidence="3" id="KW-1185">Reference proteome</keyword>
<organism evidence="2 3">
    <name type="scientific">Alternaria alternata</name>
    <name type="common">Alternaria rot fungus</name>
    <name type="synonym">Torula alternata</name>
    <dbReference type="NCBI Taxonomy" id="5599"/>
    <lineage>
        <taxon>Eukaryota</taxon>
        <taxon>Fungi</taxon>
        <taxon>Dikarya</taxon>
        <taxon>Ascomycota</taxon>
        <taxon>Pezizomycotina</taxon>
        <taxon>Dothideomycetes</taxon>
        <taxon>Pleosporomycetidae</taxon>
        <taxon>Pleosporales</taxon>
        <taxon>Pleosporineae</taxon>
        <taxon>Pleosporaceae</taxon>
        <taxon>Alternaria</taxon>
        <taxon>Alternaria sect. Alternaria</taxon>
        <taxon>Alternaria alternata complex</taxon>
    </lineage>
</organism>
<feature type="compositionally biased region" description="Polar residues" evidence="1">
    <location>
        <begin position="128"/>
        <end position="148"/>
    </location>
</feature>
<reference evidence="2 3" key="1">
    <citation type="submission" date="2016-05" db="EMBL/GenBank/DDBJ databases">
        <title>Comparative analysis of secretome profiles of manganese(II)-oxidizing ascomycete fungi.</title>
        <authorList>
            <consortium name="DOE Joint Genome Institute"/>
            <person name="Zeiner C.A."/>
            <person name="Purvine S.O."/>
            <person name="Zink E.M."/>
            <person name="Wu S."/>
            <person name="Pasa-Tolic L."/>
            <person name="Chaput D.L."/>
            <person name="Haridas S."/>
            <person name="Grigoriev I.V."/>
            <person name="Santelli C.M."/>
            <person name="Hansel C.M."/>
        </authorList>
    </citation>
    <scope>NUCLEOTIDE SEQUENCE [LARGE SCALE GENOMIC DNA]</scope>
    <source>
        <strain evidence="2 3">SRC1lrK2f</strain>
    </source>
</reference>
<dbReference type="AlphaFoldDB" id="A0A177DIE9"/>
<dbReference type="KEGG" id="aalt:CC77DRAFT_178020"/>
<proteinExistence type="predicted"/>
<feature type="region of interest" description="Disordered" evidence="1">
    <location>
        <begin position="118"/>
        <end position="160"/>
    </location>
</feature>
<evidence type="ECO:0000313" key="2">
    <source>
        <dbReference type="EMBL" id="OAG18971.1"/>
    </source>
</evidence>